<comment type="caution">
    <text evidence="2">The sequence shown here is derived from an EMBL/GenBank/DDBJ whole genome shotgun (WGS) entry which is preliminary data.</text>
</comment>
<feature type="compositionally biased region" description="Polar residues" evidence="1">
    <location>
        <begin position="8"/>
        <end position="21"/>
    </location>
</feature>
<evidence type="ECO:0000256" key="1">
    <source>
        <dbReference type="SAM" id="MobiDB-lite"/>
    </source>
</evidence>
<name>A0A0J8C8J4_STRVR</name>
<proteinExistence type="predicted"/>
<organism evidence="2 3">
    <name type="scientific">Streptomyces viridochromogenes</name>
    <dbReference type="NCBI Taxonomy" id="1938"/>
    <lineage>
        <taxon>Bacteria</taxon>
        <taxon>Bacillati</taxon>
        <taxon>Actinomycetota</taxon>
        <taxon>Actinomycetes</taxon>
        <taxon>Kitasatosporales</taxon>
        <taxon>Streptomycetaceae</taxon>
        <taxon>Streptomyces</taxon>
    </lineage>
</organism>
<sequence>MSVRIRNTYGTPHNVSDSNPTHVTSCDRYRLPLVGAIAPGNPGYEDMVAWLKDNGHDTRPEGYGLIFLESEEFSATYFGSIEQIEQYKRENVDGTATFDATQGVMYAQWPHGKGWDDFIPRVFWNVAARGAIADGVGIVTAFEHPVTPGAEVIVYEFEGKWLPEKPSVNMITYHCTACHQDTFHDGGKVHENNGPNDRRWAARQARQHIVSAARHGVNRDGNSQCQPFDPAMLKAVNAAARQNLGLAHNPLPDDDAAYCATKGPCSIIRELRAGVRPPVYRG</sequence>
<dbReference type="AlphaFoldDB" id="A0A0J8C8J4"/>
<accession>A0A0J8C8J4</accession>
<dbReference type="OrthoDB" id="3997975at2"/>
<dbReference type="Proteomes" id="UP000037432">
    <property type="component" value="Unassembled WGS sequence"/>
</dbReference>
<dbReference type="PATRIC" id="fig|1938.3.peg.8573"/>
<dbReference type="EMBL" id="LFNT01000014">
    <property type="protein sequence ID" value="KMS74215.1"/>
    <property type="molecule type" value="Genomic_DNA"/>
</dbReference>
<dbReference type="RefSeq" id="WP_048581690.1">
    <property type="nucleotide sequence ID" value="NZ_LFNT01000014.1"/>
</dbReference>
<reference evidence="2 3" key="1">
    <citation type="submission" date="2015-06" db="EMBL/GenBank/DDBJ databases">
        <authorList>
            <person name="Ju K.-S."/>
            <person name="Doroghazi J.R."/>
            <person name="Metcalf W.W."/>
        </authorList>
    </citation>
    <scope>NUCLEOTIDE SEQUENCE [LARGE SCALE GENOMIC DNA]</scope>
    <source>
        <strain evidence="2 3">NRRL 3414</strain>
    </source>
</reference>
<protein>
    <submittedName>
        <fullName evidence="2">Uncharacterized protein</fullName>
    </submittedName>
</protein>
<gene>
    <name evidence="2" type="ORF">ACM01_14950</name>
</gene>
<feature type="region of interest" description="Disordered" evidence="1">
    <location>
        <begin position="1"/>
        <end position="21"/>
    </location>
</feature>
<evidence type="ECO:0000313" key="2">
    <source>
        <dbReference type="EMBL" id="KMS74215.1"/>
    </source>
</evidence>
<evidence type="ECO:0000313" key="3">
    <source>
        <dbReference type="Proteomes" id="UP000037432"/>
    </source>
</evidence>